<protein>
    <recommendedName>
        <fullName evidence="4">Protein kinase domain-containing protein</fullName>
    </recommendedName>
</protein>
<dbReference type="Gene3D" id="3.30.200.20">
    <property type="entry name" value="Phosphorylase Kinase, domain 1"/>
    <property type="match status" value="1"/>
</dbReference>
<feature type="region of interest" description="Disordered" evidence="3">
    <location>
        <begin position="296"/>
        <end position="479"/>
    </location>
</feature>
<reference evidence="5 6" key="1">
    <citation type="submission" date="2017-08" db="EMBL/GenBank/DDBJ databases">
        <title>Acidophilic green algal genome provides insights into adaptation to an acidic environment.</title>
        <authorList>
            <person name="Hirooka S."/>
            <person name="Hirose Y."/>
            <person name="Kanesaki Y."/>
            <person name="Higuchi S."/>
            <person name="Fujiwara T."/>
            <person name="Onuma R."/>
            <person name="Era A."/>
            <person name="Ohbayashi R."/>
            <person name="Uzuka A."/>
            <person name="Nozaki H."/>
            <person name="Yoshikawa H."/>
            <person name="Miyagishima S.Y."/>
        </authorList>
    </citation>
    <scope>NUCLEOTIDE SEQUENCE [LARGE SCALE GENOMIC DNA]</scope>
    <source>
        <strain evidence="5 6">NIES-2499</strain>
    </source>
</reference>
<organism evidence="5 6">
    <name type="scientific">Chlamydomonas eustigma</name>
    <dbReference type="NCBI Taxonomy" id="1157962"/>
    <lineage>
        <taxon>Eukaryota</taxon>
        <taxon>Viridiplantae</taxon>
        <taxon>Chlorophyta</taxon>
        <taxon>core chlorophytes</taxon>
        <taxon>Chlorophyceae</taxon>
        <taxon>CS clade</taxon>
        <taxon>Chlamydomonadales</taxon>
        <taxon>Chlamydomonadaceae</taxon>
        <taxon>Chlamydomonas</taxon>
    </lineage>
</organism>
<evidence type="ECO:0000313" key="6">
    <source>
        <dbReference type="Proteomes" id="UP000232323"/>
    </source>
</evidence>
<feature type="compositionally biased region" description="Polar residues" evidence="3">
    <location>
        <begin position="415"/>
        <end position="425"/>
    </location>
</feature>
<dbReference type="AlphaFoldDB" id="A0A250X4E9"/>
<dbReference type="FunFam" id="1.10.510.10:FF:000773">
    <property type="entry name" value="MOK protein kinase"/>
    <property type="match status" value="1"/>
</dbReference>
<dbReference type="CDD" id="cd07831">
    <property type="entry name" value="STKc_MOK"/>
    <property type="match status" value="1"/>
</dbReference>
<feature type="domain" description="Protein kinase" evidence="4">
    <location>
        <begin position="4"/>
        <end position="286"/>
    </location>
</feature>
<feature type="region of interest" description="Disordered" evidence="3">
    <location>
        <begin position="503"/>
        <end position="527"/>
    </location>
</feature>
<dbReference type="PROSITE" id="PS50011">
    <property type="entry name" value="PROTEIN_KINASE_DOM"/>
    <property type="match status" value="1"/>
</dbReference>
<evidence type="ECO:0000256" key="1">
    <source>
        <dbReference type="ARBA" id="ARBA00022741"/>
    </source>
</evidence>
<dbReference type="InterPro" id="IPR011009">
    <property type="entry name" value="Kinase-like_dom_sf"/>
</dbReference>
<dbReference type="Gene3D" id="1.10.510.10">
    <property type="entry name" value="Transferase(Phosphotransferase) domain 1"/>
    <property type="match status" value="1"/>
</dbReference>
<dbReference type="InterPro" id="IPR050117">
    <property type="entry name" value="MAPK"/>
</dbReference>
<keyword evidence="6" id="KW-1185">Reference proteome</keyword>
<comment type="caution">
    <text evidence="5">The sequence shown here is derived from an EMBL/GenBank/DDBJ whole genome shotgun (WGS) entry which is preliminary data.</text>
</comment>
<dbReference type="GO" id="GO:0004672">
    <property type="term" value="F:protein kinase activity"/>
    <property type="evidence" value="ECO:0007669"/>
    <property type="project" value="InterPro"/>
</dbReference>
<dbReference type="GO" id="GO:0005524">
    <property type="term" value="F:ATP binding"/>
    <property type="evidence" value="ECO:0007669"/>
    <property type="project" value="UniProtKB-KW"/>
</dbReference>
<accession>A0A250X4E9</accession>
<evidence type="ECO:0000256" key="3">
    <source>
        <dbReference type="SAM" id="MobiDB-lite"/>
    </source>
</evidence>
<dbReference type="PANTHER" id="PTHR24055">
    <property type="entry name" value="MITOGEN-ACTIVATED PROTEIN KINASE"/>
    <property type="match status" value="1"/>
</dbReference>
<dbReference type="Proteomes" id="UP000232323">
    <property type="component" value="Unassembled WGS sequence"/>
</dbReference>
<dbReference type="OrthoDB" id="2158884at2759"/>
<name>A0A250X4E9_9CHLO</name>
<evidence type="ECO:0000256" key="2">
    <source>
        <dbReference type="ARBA" id="ARBA00022840"/>
    </source>
</evidence>
<dbReference type="Pfam" id="PF00069">
    <property type="entry name" value="Pkinase"/>
    <property type="match status" value="1"/>
</dbReference>
<dbReference type="EMBL" id="BEGY01000028">
    <property type="protein sequence ID" value="GAX77945.1"/>
    <property type="molecule type" value="Genomic_DNA"/>
</dbReference>
<dbReference type="SUPFAM" id="SSF56112">
    <property type="entry name" value="Protein kinase-like (PK-like)"/>
    <property type="match status" value="1"/>
</dbReference>
<dbReference type="FunFam" id="3.30.200.20:FF:000271">
    <property type="entry name" value="MAPK/MAK/MRK overlapping kinase"/>
    <property type="match status" value="1"/>
</dbReference>
<keyword evidence="1" id="KW-0547">Nucleotide-binding</keyword>
<gene>
    <name evidence="5" type="ORF">CEUSTIGMA_g5387.t1</name>
</gene>
<dbReference type="SMART" id="SM00220">
    <property type="entry name" value="S_TKc"/>
    <property type="match status" value="1"/>
</dbReference>
<sequence>MHKYRLVAKKGEGTFSEVLKAQCIKNGKYVAIKCMKNHFDSLDQVNNLREIQALRRLSPHPNIIKLIEVLYDQPTGRLALVFELMDMNIYELIRGRRHYVAEDRIKNYMYQLMKAMDHMHRNGIFHRDIKPENILIMDDCLKLADFGSCRGIYSKQPYTEYISTRWYRAPECLLTDGYYNYKMDMWGVGCVFFEIVSLFPLFPGTNELDQIQKIHNILGTPPPELLAKMKKRSQHMDFNFPPKEGSGIPKLIPHVPAECVDLICKLLAYNPDDRLSARQALRHSYFRDLREAEKRQKALLSPDTTTTGSGSALRDAESASSGPLPALLTAEPSGKIHGGNSGKRTSSPNGSEGEEGSSSRRHSENNPGLPSISKTSIQQDSQHVHHQHHDSDGSQLELAGADDASSLPPIGSLGKANSNVNSNTARRGALAAPNYYDGPAYNVKGQGTKATGANAGSTKRQAAGKYSNKAVSGTGSGSGALAGAGAVGGSSLAAQSSVKFNKAKGAPSNNAVGVVGKQAGGSSKYISPSSLRNLAVQEQV</sequence>
<keyword evidence="2" id="KW-0067">ATP-binding</keyword>
<feature type="compositionally biased region" description="Polar residues" evidence="3">
    <location>
        <begin position="448"/>
        <end position="460"/>
    </location>
</feature>
<evidence type="ECO:0000313" key="5">
    <source>
        <dbReference type="EMBL" id="GAX77945.1"/>
    </source>
</evidence>
<proteinExistence type="predicted"/>
<dbReference type="PROSITE" id="PS00108">
    <property type="entry name" value="PROTEIN_KINASE_ST"/>
    <property type="match status" value="1"/>
</dbReference>
<dbReference type="InterPro" id="IPR008271">
    <property type="entry name" value="Ser/Thr_kinase_AS"/>
</dbReference>
<evidence type="ECO:0000259" key="4">
    <source>
        <dbReference type="PROSITE" id="PS50011"/>
    </source>
</evidence>
<dbReference type="STRING" id="1157962.A0A250X4E9"/>
<dbReference type="InterPro" id="IPR000719">
    <property type="entry name" value="Prot_kinase_dom"/>
</dbReference>